<dbReference type="InterPro" id="IPR036909">
    <property type="entry name" value="Cyt_c-like_dom_sf"/>
</dbReference>
<dbReference type="Pfam" id="PF07635">
    <property type="entry name" value="PSCyt1"/>
    <property type="match status" value="1"/>
</dbReference>
<keyword evidence="3 4" id="KW-0408">Iron</keyword>
<dbReference type="Proteomes" id="UP001139103">
    <property type="component" value="Unassembled WGS sequence"/>
</dbReference>
<dbReference type="GO" id="GO:0020037">
    <property type="term" value="F:heme binding"/>
    <property type="evidence" value="ECO:0007669"/>
    <property type="project" value="InterPro"/>
</dbReference>
<evidence type="ECO:0000256" key="5">
    <source>
        <dbReference type="SAM" id="MobiDB-lite"/>
    </source>
</evidence>
<dbReference type="AlphaFoldDB" id="A0A9X1MQB2"/>
<dbReference type="PANTHER" id="PTHR35889:SF3">
    <property type="entry name" value="F-BOX DOMAIN-CONTAINING PROTEIN"/>
    <property type="match status" value="1"/>
</dbReference>
<dbReference type="InterPro" id="IPR011444">
    <property type="entry name" value="DUF1549"/>
</dbReference>
<sequence length="1021" mass="114268">MMNRPFQSIGGYRATGVFCAVLLGIACPALIAEELKSPAEAKPALPSVDFAGDIFPILQRSCIECHGPNKEEGGLRLDQRDYALDSGAIEPGSPEESELLRRIVLPRGHDDIMPAIGEPLNKNQVAAIRGWIKQGAIWPKDFQEATHWSYVAPKRPALPDVSNPNWVQSPIDRFVLHRLDEAGLTPSAPATPEKRIRRVYLDLIGLPPTPAEVQAFVANPTAKHYETIVDDLLNRPQFGERWARPWLDLARYADSHGFQRDDLRDVWAYRDWVIRAMNDDMPFDQFTIEQVAGDLLPNATESQRIATGFHRCTPTNVEAGSLPEETRIEQVLDRVNTTGAVWLGTTLECCQCHDHKYDPFTQRDYYQLLGFFNSTELEADRASDSPSSIRFNGPSMPLSDAQQDTQRKELQGQLAGLKKKRTERRRELTTDLESWVAQYAEQLSQAAKTHVLDVVSFESQGNTDTFKTLDNGSVLLVGGDPPETDVYAVRTKGAIAGVTAIRLEALRHEDLPGGGPGRGDPQKRNFVLNDFSAEIQSEGEPTTKLHFTGGTAAYSQPSWDINGAVDEDPKTGWAIAPKFDESHTATFRLAETIDLTDDQQLVFTLSQQWGKARTIGCFRLSAITGNVDAETVPDVVAKASKTPAMKWSEKQRQELVDYRVERDSKSGDLDKQVKAMEKKIEQLKPDTTLVMIELAKPRETSIFERGDYRTPGEKVEPGTPDILHSMPEGPPNRLTLAKWLASRENPLAARVTVNRWWAELFGQGIVTTVEDFGIKGEPPSHPDLLDWLAAEFMDNGWSMKKLLKTIVMSSTYQQSSKVTPELLEMDDQNRLLARGPRFRMSAEMVRDNALAASGLLSLDQFGPPIRPYQPKGIWTKVGGTNYQYEVSPGEQQYRRGIYVVIKRGSPYPSFMNFDASARLACTVKRSRTNTPLQALTLLNDPVYVDAAKALAKRIQDETKDQPLDQQLAYAFQLCTARRPTEREQAILQKLYAQQAKEHDQDEAWFSVSLALLNLHETITKD</sequence>
<name>A0A9X1MQB2_9BACT</name>
<feature type="domain" description="Cytochrome c" evidence="6">
    <location>
        <begin position="46"/>
        <end position="136"/>
    </location>
</feature>
<feature type="region of interest" description="Disordered" evidence="5">
    <location>
        <begin position="708"/>
        <end position="728"/>
    </location>
</feature>
<evidence type="ECO:0000313" key="7">
    <source>
        <dbReference type="EMBL" id="MCC9630497.1"/>
    </source>
</evidence>
<dbReference type="InterPro" id="IPR009056">
    <property type="entry name" value="Cyt_c-like_dom"/>
</dbReference>
<reference evidence="7" key="1">
    <citation type="submission" date="2021-11" db="EMBL/GenBank/DDBJ databases">
        <title>Genome sequence.</title>
        <authorList>
            <person name="Sun Q."/>
        </authorList>
    </citation>
    <scope>NUCLEOTIDE SEQUENCE</scope>
    <source>
        <strain evidence="7">JC732</strain>
    </source>
</reference>
<dbReference type="PANTHER" id="PTHR35889">
    <property type="entry name" value="CYCLOINULO-OLIGOSACCHARIDE FRUCTANOTRANSFERASE-RELATED"/>
    <property type="match status" value="1"/>
</dbReference>
<dbReference type="GO" id="GO:0046872">
    <property type="term" value="F:metal ion binding"/>
    <property type="evidence" value="ECO:0007669"/>
    <property type="project" value="UniProtKB-KW"/>
</dbReference>
<dbReference type="PROSITE" id="PS51007">
    <property type="entry name" value="CYTC"/>
    <property type="match status" value="1"/>
</dbReference>
<dbReference type="PROSITE" id="PS51257">
    <property type="entry name" value="PROKAR_LIPOPROTEIN"/>
    <property type="match status" value="1"/>
</dbReference>
<dbReference type="Pfam" id="PF07587">
    <property type="entry name" value="PSD1"/>
    <property type="match status" value="1"/>
</dbReference>
<comment type="caution">
    <text evidence="7">The sequence shown here is derived from an EMBL/GenBank/DDBJ whole genome shotgun (WGS) entry which is preliminary data.</text>
</comment>
<proteinExistence type="predicted"/>
<accession>A0A9X1MQB2</accession>
<evidence type="ECO:0000313" key="8">
    <source>
        <dbReference type="Proteomes" id="UP001139103"/>
    </source>
</evidence>
<evidence type="ECO:0000256" key="2">
    <source>
        <dbReference type="ARBA" id="ARBA00022723"/>
    </source>
</evidence>
<organism evidence="7 8">
    <name type="scientific">Blastopirellula sediminis</name>
    <dbReference type="NCBI Taxonomy" id="2894196"/>
    <lineage>
        <taxon>Bacteria</taxon>
        <taxon>Pseudomonadati</taxon>
        <taxon>Planctomycetota</taxon>
        <taxon>Planctomycetia</taxon>
        <taxon>Pirellulales</taxon>
        <taxon>Pirellulaceae</taxon>
        <taxon>Blastopirellula</taxon>
    </lineage>
</organism>
<dbReference type="InterPro" id="IPR011429">
    <property type="entry name" value="Cyt_c_Planctomycete-type"/>
</dbReference>
<dbReference type="InterPro" id="IPR022655">
    <property type="entry name" value="DUF1553"/>
</dbReference>
<keyword evidence="1 4" id="KW-0349">Heme</keyword>
<gene>
    <name evidence="7" type="ORF">LOC68_19045</name>
</gene>
<dbReference type="RefSeq" id="WP_230221686.1">
    <property type="nucleotide sequence ID" value="NZ_JAJKFT010000010.1"/>
</dbReference>
<evidence type="ECO:0000256" key="3">
    <source>
        <dbReference type="ARBA" id="ARBA00023004"/>
    </source>
</evidence>
<evidence type="ECO:0000256" key="4">
    <source>
        <dbReference type="PROSITE-ProRule" id="PRU00433"/>
    </source>
</evidence>
<feature type="region of interest" description="Disordered" evidence="5">
    <location>
        <begin position="382"/>
        <end position="407"/>
    </location>
</feature>
<protein>
    <submittedName>
        <fullName evidence="7">PSD1 and planctomycete cytochrome C domain-containing protein</fullName>
    </submittedName>
</protein>
<dbReference type="GO" id="GO:0009055">
    <property type="term" value="F:electron transfer activity"/>
    <property type="evidence" value="ECO:0007669"/>
    <property type="project" value="InterPro"/>
</dbReference>
<dbReference type="Gene3D" id="1.10.760.10">
    <property type="entry name" value="Cytochrome c-like domain"/>
    <property type="match status" value="1"/>
</dbReference>
<evidence type="ECO:0000256" key="1">
    <source>
        <dbReference type="ARBA" id="ARBA00022617"/>
    </source>
</evidence>
<dbReference type="EMBL" id="JAJKFT010000010">
    <property type="protein sequence ID" value="MCC9630497.1"/>
    <property type="molecule type" value="Genomic_DNA"/>
</dbReference>
<keyword evidence="2 4" id="KW-0479">Metal-binding</keyword>
<evidence type="ECO:0000259" key="6">
    <source>
        <dbReference type="PROSITE" id="PS51007"/>
    </source>
</evidence>
<dbReference type="Pfam" id="PF07583">
    <property type="entry name" value="PSCyt2"/>
    <property type="match status" value="1"/>
</dbReference>
<keyword evidence="8" id="KW-1185">Reference proteome</keyword>
<dbReference type="SUPFAM" id="SSF46626">
    <property type="entry name" value="Cytochrome c"/>
    <property type="match status" value="1"/>
</dbReference>